<reference evidence="3" key="1">
    <citation type="submission" date="2020-01" db="EMBL/GenBank/DDBJ databases">
        <title>'Steroidobacter agaridevorans' sp. nov., agar-degrading bacteria isolated from rhizosphere soils.</title>
        <authorList>
            <person name="Ikenaga M."/>
            <person name="Kataoka M."/>
            <person name="Murouchi A."/>
            <person name="Katsuragi S."/>
            <person name="Sakai M."/>
        </authorList>
    </citation>
    <scope>NUCLEOTIDE SEQUENCE [LARGE SCALE GENOMIC DNA]</scope>
    <source>
        <strain evidence="3">YU21-B</strain>
    </source>
</reference>
<dbReference type="PANTHER" id="PTHR34219:SF3">
    <property type="entry name" value="BLL7967 PROTEIN"/>
    <property type="match status" value="1"/>
</dbReference>
<protein>
    <recommendedName>
        <fullName evidence="4">Peptidase</fullName>
    </recommendedName>
</protein>
<gene>
    <name evidence="2" type="ORF">GCM10011487_49520</name>
</gene>
<name>A0A829YJC8_9GAMM</name>
<evidence type="ECO:0000313" key="3">
    <source>
        <dbReference type="Proteomes" id="UP000445000"/>
    </source>
</evidence>
<feature type="transmembrane region" description="Helical" evidence="1">
    <location>
        <begin position="192"/>
        <end position="222"/>
    </location>
</feature>
<accession>A0A829YJC8</accession>
<evidence type="ECO:0000313" key="2">
    <source>
        <dbReference type="EMBL" id="GFE82952.1"/>
    </source>
</evidence>
<feature type="transmembrane region" description="Helical" evidence="1">
    <location>
        <begin position="147"/>
        <end position="171"/>
    </location>
</feature>
<keyword evidence="1" id="KW-0472">Membrane</keyword>
<proteinExistence type="predicted"/>
<dbReference type="Proteomes" id="UP000445000">
    <property type="component" value="Unassembled WGS sequence"/>
</dbReference>
<keyword evidence="1" id="KW-1133">Transmembrane helix</keyword>
<feature type="transmembrane region" description="Helical" evidence="1">
    <location>
        <begin position="12"/>
        <end position="38"/>
    </location>
</feature>
<organism evidence="2 3">
    <name type="scientific">Steroidobacter agaridevorans</name>
    <dbReference type="NCBI Taxonomy" id="2695856"/>
    <lineage>
        <taxon>Bacteria</taxon>
        <taxon>Pseudomonadati</taxon>
        <taxon>Pseudomonadota</taxon>
        <taxon>Gammaproteobacteria</taxon>
        <taxon>Steroidobacterales</taxon>
        <taxon>Steroidobacteraceae</taxon>
        <taxon>Steroidobacter</taxon>
    </lineage>
</organism>
<evidence type="ECO:0000256" key="1">
    <source>
        <dbReference type="SAM" id="Phobius"/>
    </source>
</evidence>
<feature type="transmembrane region" description="Helical" evidence="1">
    <location>
        <begin position="338"/>
        <end position="359"/>
    </location>
</feature>
<comment type="caution">
    <text evidence="2">The sequence shown here is derived from an EMBL/GenBank/DDBJ whole genome shotgun (WGS) entry which is preliminary data.</text>
</comment>
<dbReference type="PANTHER" id="PTHR34219">
    <property type="entry name" value="IRON-REGULATED INNER MEMBRANE PROTEIN-RELATED"/>
    <property type="match status" value="1"/>
</dbReference>
<evidence type="ECO:0008006" key="4">
    <source>
        <dbReference type="Google" id="ProtNLM"/>
    </source>
</evidence>
<dbReference type="EMBL" id="BLJN01000005">
    <property type="protein sequence ID" value="GFE82952.1"/>
    <property type="molecule type" value="Genomic_DNA"/>
</dbReference>
<dbReference type="AlphaFoldDB" id="A0A829YJC8"/>
<dbReference type="InterPro" id="IPR005625">
    <property type="entry name" value="PepSY-ass_TM"/>
</dbReference>
<sequence length="380" mass="42047">MLSSSAIRRWYWVHKWTSLVSTLFLLMLCITGLPLIFYHEIDHATGYSVEPPELPGVTSRVSLDEIVSAARAKRPQDVVTFVLRDPDEPEAWFVSMAETPQSPDSSAFYMFDARTGDFLHEYPLNQGFMNFMFRLHYDMFTGLPGTLFLGFMGLLLAASLVSGTVVYGPFMRKLPFGTVRHGRSSRLKWLDLHNLLGIATLIWLLTVGVTGVINTLAIPILGVWQQTEMSEMTAKYKNEPAVQHLSSADDAVKKALATVPGTELSFMAFPGTNFSSPHHYVAFMYGATPLTSKLLTPVLIDASTGEFIDSRSLPWYVKALLVSQPLHFGDYGGMVLKILWALLDVLAIVVLGSGVYLWIKKRNVPIEARLGALAAEGAAP</sequence>
<keyword evidence="1" id="KW-0812">Transmembrane</keyword>
<keyword evidence="3" id="KW-1185">Reference proteome</keyword>
<dbReference type="Pfam" id="PF03929">
    <property type="entry name" value="PepSY_TM"/>
    <property type="match status" value="1"/>
</dbReference>